<dbReference type="Proteomes" id="UP000320778">
    <property type="component" value="Segment"/>
</dbReference>
<gene>
    <name evidence="1" type="ORF">LAh9_10</name>
</gene>
<protein>
    <submittedName>
        <fullName evidence="1">Uncharacterized protein</fullName>
    </submittedName>
</protein>
<name>A0A514A143_9CAUD</name>
<dbReference type="EMBL" id="MK838115">
    <property type="protein sequence ID" value="QDH46998.1"/>
    <property type="molecule type" value="Genomic_DNA"/>
</dbReference>
<evidence type="ECO:0000313" key="2">
    <source>
        <dbReference type="Proteomes" id="UP000320778"/>
    </source>
</evidence>
<sequence>MSRHVSSGMRECPGMYYLQCDMTGHVMTSHEGKASPYNLYLFFPVFD</sequence>
<evidence type="ECO:0000313" key="1">
    <source>
        <dbReference type="EMBL" id="QDH46998.1"/>
    </source>
</evidence>
<keyword evidence="2" id="KW-1185">Reference proteome</keyword>
<proteinExistence type="predicted"/>
<accession>A0A514A143</accession>
<organism evidence="1 2">
    <name type="scientific">Aeromonas phage LAh_9</name>
    <dbReference type="NCBI Taxonomy" id="2591033"/>
    <lineage>
        <taxon>Viruses</taxon>
        <taxon>Duplodnaviria</taxon>
        <taxon>Heunggongvirae</taxon>
        <taxon>Uroviricota</taxon>
        <taxon>Caudoviricetes</taxon>
        <taxon>Grimontviridae</taxon>
        <taxon>Lahexavirus</taxon>
        <taxon>Lahexavirus LAh9</taxon>
    </lineage>
</organism>
<reference evidence="1 2" key="1">
    <citation type="submission" date="2019-04" db="EMBL/GenBank/DDBJ databases">
        <title>Novel bacteriophages capable of disrupting biofilms from clinical strains of Aeromonas hydrophila with intrinsic antibiotic resistance.</title>
        <authorList>
            <person name="Kabwe M."/>
            <person name="Brown T.L."/>
            <person name="Speirs L."/>
            <person name="Ku H."/>
            <person name="Leach M."/>
            <person name="Chan H.T."/>
            <person name="Petrovski S."/>
            <person name="Lock P."/>
            <person name="Tucci J."/>
        </authorList>
    </citation>
    <scope>NUCLEOTIDE SEQUENCE [LARGE SCALE GENOMIC DNA]</scope>
</reference>